<dbReference type="EMBL" id="CP017902">
    <property type="protein sequence ID" value="ARP19720.1"/>
    <property type="molecule type" value="Genomic_DNA"/>
</dbReference>
<feature type="signal peptide" evidence="1">
    <location>
        <begin position="1"/>
        <end position="24"/>
    </location>
</feature>
<keyword evidence="1" id="KW-0732">Signal</keyword>
<accession>A0A1W6UP75</accession>
<feature type="chain" id="PRO_5011401081" description="Lipoprotein" evidence="1">
    <location>
        <begin position="25"/>
        <end position="124"/>
    </location>
</feature>
<evidence type="ECO:0008006" key="3">
    <source>
        <dbReference type="Google" id="ProtNLM"/>
    </source>
</evidence>
<sequence>MKTIQRSVLAISLLGLIAGCQLTASEPLQPTANQDIIESAKNELDGIEELEVSDEGVITFTQRLRTPGTYWIPARIKELSYDISCVQLSYFIDRGMVVKSAFLGARGRVEYYDMERCMKDTPFQ</sequence>
<dbReference type="RefSeq" id="WP_053303037.1">
    <property type="nucleotide sequence ID" value="NZ_CAJDZC010000027.1"/>
</dbReference>
<protein>
    <recommendedName>
        <fullName evidence="3">Lipoprotein</fullName>
    </recommendedName>
</protein>
<reference evidence="2" key="1">
    <citation type="submission" date="2016-10" db="EMBL/GenBank/DDBJ databases">
        <title>The High Quality Genome of Vibrio alginolyticus K01M1.</title>
        <authorList>
            <person name="Wendling C."/>
            <person name="Chibani C.M."/>
            <person name="Hertel R."/>
            <person name="Sproer C."/>
            <person name="Bunk B."/>
            <person name="Overmann J."/>
            <person name="Roth O."/>
            <person name="Liesegang H."/>
        </authorList>
    </citation>
    <scope>NUCLEOTIDE SEQUENCE</scope>
    <source>
        <strain evidence="2">K05K4</strain>
    </source>
</reference>
<dbReference type="AlphaFoldDB" id="A0A1W6UP75"/>
<name>A0A1W6UP75_VIBAL</name>
<proteinExistence type="predicted"/>
<gene>
    <name evidence="2" type="ORF">K05K4_29410</name>
</gene>
<evidence type="ECO:0000256" key="1">
    <source>
        <dbReference type="SAM" id="SignalP"/>
    </source>
</evidence>
<evidence type="ECO:0000313" key="2">
    <source>
        <dbReference type="EMBL" id="ARP19720.1"/>
    </source>
</evidence>
<organism evidence="2">
    <name type="scientific">Vibrio alginolyticus</name>
    <dbReference type="NCBI Taxonomy" id="663"/>
    <lineage>
        <taxon>Bacteria</taxon>
        <taxon>Pseudomonadati</taxon>
        <taxon>Pseudomonadota</taxon>
        <taxon>Gammaproteobacteria</taxon>
        <taxon>Vibrionales</taxon>
        <taxon>Vibrionaceae</taxon>
        <taxon>Vibrio</taxon>
    </lineage>
</organism>
<dbReference type="PROSITE" id="PS51257">
    <property type="entry name" value="PROKAR_LIPOPROTEIN"/>
    <property type="match status" value="1"/>
</dbReference>